<comment type="caution">
    <text evidence="1">The sequence shown here is derived from an EMBL/GenBank/DDBJ whole genome shotgun (WGS) entry which is preliminary data.</text>
</comment>
<evidence type="ECO:0000313" key="2">
    <source>
        <dbReference type="Proteomes" id="UP000654922"/>
    </source>
</evidence>
<sequence>MSGLFGFKKDPEPTCEQARQIVDEIAQRNGIITDEDRAATPPAVLSALQSVRNQLGRHLHPWTPCDTPDVRRDVVFQLISSTRSLHYNWAKKQGKEPYFSLDVSPDCMIIDTNDDGCLKSDVVRLSEGGNYFLYHARTSNLYYTVLPSTSRIAREAHVQSGPFSFALGTRSPGDRLGFATPVNKDPASLPEGVRTRIILYPALPDGFTKLVHEFKDIADNGFVLLDPDDPRQPMCKKFVFTARLENFQTTRLTYEFRVRDGILEVTKTYPGVFNSLQSTERFLLYKPTIPSSSIDKVALLFPIDQDLWPVRRSRKVYHIVGSFAFPISGEEFSFVVCATVTRSEPVTDADIDTSTSLQDCVLNSFCSAVSFCQDHFMPYVWVQYIPKQSSVSPAWHKTIQGLIENLRVAPVFQSQNGGLKSLSALRYLSPEHYGADNEPLFGASDDEHYLSTKYSAYLDCLKPLGLQVVSDHEVLERLKPILTKPLRALPSSNLRKERMSLILRLLIVWLKRDPNNTLATEIRNIPLIELSNGSFVRRNALNLTISKADLAFANDAVYFPTDTNGNDIPKCLDILTVSGEAVKDNEQKELFRLLGVRCASPELVMRRISDHSHAISFVPTARNLIADFMHILCYVYDSCAKDDRLKTPCLMIFDEHSLSRPVCRDSCPRYIPSDVYLRTDGAYGTEAIAKRLDSGSLFGPRLPLLHPTFLYPNLISKTHIANDTWRLWLEQQGIIRQVPRLTHWNNRKQLSELFNAIISHHPDILLGVLGRYWDTYRAEIKEEPLIASAIKGAKVPTSNGLARLDECYFPIPEFCNLVEAVSTTLNINFLKLPGIWGLGSEREWGFLRELGVSGDEEVTFIKVVKDRLLSTMTLEDAKPHFFELYRWISERLFFEDVDIDSSEEDSETDLNRIIPEILLGDLREFFNDEEIVYIPNSGDGAKLVCLNQCVWHGPSWLRTVYALAFHEEYAIDSKIRGLFLEAHLVPDADWGTYMAELWHLQDVGVGLIEETRRIYQAIMEDIEDQEDWNSLRTQFQQYTMIYVPDSKQWYAPQQCIWASFSTQDKIGISDVYPDMESFFVEKLQVQPPSIPSYINRIQLLCEDKGSVTEVIEALYHINDLEPTMSDLDRLKLINFLPIEGTEEEFKWGCVTSDFFIIDRDGWPMLFRGKVPTVQLRLAEVRELAPLLKSLGLENRFISICATRKTSVSKMPSQPSLHLTTDFRQRSSGLSRCIAHYNGGNLSAARELYDTFRKAVVYETEHIVGKCTLTSLSGSSTSLQTYSRLHMGYLNGKLSIFVPRDEKERLICYATQLPESLITSLEIKHPAAHGIFATVLQVPVEIVDGILEIHGIPEVSDLDPVSPVTVDDSESDYEDVLEEAFVPRASIAWGGKDQLLASEQSELQLVLRSKDMHITEYRSHSDRQEIMVKENADG</sequence>
<dbReference type="EMBL" id="JACBAE010001405">
    <property type="protein sequence ID" value="KAF7154875.1"/>
    <property type="molecule type" value="Genomic_DNA"/>
</dbReference>
<protein>
    <submittedName>
        <fullName evidence="1">Uncharacterized protein</fullName>
    </submittedName>
</protein>
<reference evidence="1" key="1">
    <citation type="submission" date="2020-06" db="EMBL/GenBank/DDBJ databases">
        <title>Draft genome sequences of strains closely related to Aspergillus parafelis and Aspergillus hiratsukae.</title>
        <authorList>
            <person name="Dos Santos R.A.C."/>
            <person name="Rivero-Menendez O."/>
            <person name="Steenwyk J.L."/>
            <person name="Mead M.E."/>
            <person name="Goldman G.H."/>
            <person name="Alastruey-Izquierdo A."/>
            <person name="Rokas A."/>
        </authorList>
    </citation>
    <scope>NUCLEOTIDE SEQUENCE</scope>
    <source>
        <strain evidence="1">CNM-CM5623</strain>
    </source>
</reference>
<dbReference type="Proteomes" id="UP000654922">
    <property type="component" value="Unassembled WGS sequence"/>
</dbReference>
<dbReference type="OrthoDB" id="1262810at2759"/>
<accession>A0A8H6PHP5</accession>
<name>A0A8H6PHP5_9EURO</name>
<proteinExistence type="predicted"/>
<organism evidence="1 2">
    <name type="scientific">Aspergillus felis</name>
    <dbReference type="NCBI Taxonomy" id="1287682"/>
    <lineage>
        <taxon>Eukaryota</taxon>
        <taxon>Fungi</taxon>
        <taxon>Dikarya</taxon>
        <taxon>Ascomycota</taxon>
        <taxon>Pezizomycotina</taxon>
        <taxon>Eurotiomycetes</taxon>
        <taxon>Eurotiomycetidae</taxon>
        <taxon>Eurotiales</taxon>
        <taxon>Aspergillaceae</taxon>
        <taxon>Aspergillus</taxon>
        <taxon>Aspergillus subgen. Fumigati</taxon>
    </lineage>
</organism>
<gene>
    <name evidence="1" type="ORF">CNMCM5623_003133</name>
</gene>
<evidence type="ECO:0000313" key="1">
    <source>
        <dbReference type="EMBL" id="KAF7154875.1"/>
    </source>
</evidence>